<accession>U1QC88</accession>
<reference evidence="1 2" key="1">
    <citation type="submission" date="2013-08" db="EMBL/GenBank/DDBJ databases">
        <authorList>
            <person name="Weinstock G."/>
            <person name="Sodergren E."/>
            <person name="Wylie T."/>
            <person name="Fulton L."/>
            <person name="Fulton R."/>
            <person name="Fronick C."/>
            <person name="O'Laughlin M."/>
            <person name="Godfrey J."/>
            <person name="Miner T."/>
            <person name="Herter B."/>
            <person name="Appelbaum E."/>
            <person name="Cordes M."/>
            <person name="Lek S."/>
            <person name="Wollam A."/>
            <person name="Pepin K.H."/>
            <person name="Palsikar V.B."/>
            <person name="Mitreva M."/>
            <person name="Wilson R.K."/>
        </authorList>
    </citation>
    <scope>NUCLEOTIDE SEQUENCE [LARGE SCALE GENOMIC DNA]</scope>
    <source>
        <strain evidence="1 2">F0530</strain>
    </source>
</reference>
<comment type="caution">
    <text evidence="1">The sequence shown here is derived from an EMBL/GenBank/DDBJ whole genome shotgun (WGS) entry which is preliminary data.</text>
</comment>
<gene>
    <name evidence="1" type="ORF">HMPREF1978_00164</name>
</gene>
<dbReference type="AlphaFoldDB" id="U1QC88"/>
<evidence type="ECO:0000313" key="1">
    <source>
        <dbReference type="EMBL" id="ERH19971.1"/>
    </source>
</evidence>
<dbReference type="Proteomes" id="UP000016481">
    <property type="component" value="Unassembled WGS sequence"/>
</dbReference>
<sequence length="41" mass="4455">MTLCIATLSLHRHLTVTRSLIVDLAKSVQAARTAQAVKLSH</sequence>
<evidence type="ECO:0000313" key="2">
    <source>
        <dbReference type="Proteomes" id="UP000016481"/>
    </source>
</evidence>
<organism evidence="1 2">
    <name type="scientific">Actinomyces graevenitzii F0530</name>
    <dbReference type="NCBI Taxonomy" id="1321817"/>
    <lineage>
        <taxon>Bacteria</taxon>
        <taxon>Bacillati</taxon>
        <taxon>Actinomycetota</taxon>
        <taxon>Actinomycetes</taxon>
        <taxon>Actinomycetales</taxon>
        <taxon>Actinomycetaceae</taxon>
        <taxon>Actinomyces</taxon>
    </lineage>
</organism>
<name>U1QC88_9ACTO</name>
<dbReference type="HOGENOM" id="CLU_3264339_0_0_11"/>
<protein>
    <submittedName>
        <fullName evidence="1">Uncharacterized protein</fullName>
    </submittedName>
</protein>
<proteinExistence type="predicted"/>
<dbReference type="EMBL" id="AWSC01000008">
    <property type="protein sequence ID" value="ERH19971.1"/>
    <property type="molecule type" value="Genomic_DNA"/>
</dbReference>